<reference evidence="2 3" key="1">
    <citation type="journal article" date="2019" name="Nat. Plants">
        <title>Stout camphor tree genome fills gaps in understanding of flowering plant genome evolution.</title>
        <authorList>
            <person name="Chaw S.M."/>
            <person name="Liu Y.C."/>
            <person name="Wu Y.W."/>
            <person name="Wang H.Y."/>
            <person name="Lin C.I."/>
            <person name="Wu C.S."/>
            <person name="Ke H.M."/>
            <person name="Chang L.Y."/>
            <person name="Hsu C.Y."/>
            <person name="Yang H.T."/>
            <person name="Sudianto E."/>
            <person name="Hsu M.H."/>
            <person name="Wu K.P."/>
            <person name="Wang L.N."/>
            <person name="Leebens-Mack J.H."/>
            <person name="Tsai I.J."/>
        </authorList>
    </citation>
    <scope>NUCLEOTIDE SEQUENCE [LARGE SCALE GENOMIC DNA]</scope>
    <source>
        <strain evidence="3">cv. Chaw 1501</strain>
        <tissue evidence="2">Young leaves</tissue>
    </source>
</reference>
<feature type="chain" id="PRO_5018986959" evidence="1">
    <location>
        <begin position="18"/>
        <end position="129"/>
    </location>
</feature>
<dbReference type="Proteomes" id="UP000283530">
    <property type="component" value="Unassembled WGS sequence"/>
</dbReference>
<proteinExistence type="predicted"/>
<dbReference type="EMBL" id="QPKB01000004">
    <property type="protein sequence ID" value="RWR83812.1"/>
    <property type="molecule type" value="Genomic_DNA"/>
</dbReference>
<name>A0A443NZA3_9MAGN</name>
<dbReference type="AlphaFoldDB" id="A0A443NZA3"/>
<gene>
    <name evidence="2" type="ORF">CKAN_01258500</name>
</gene>
<feature type="signal peptide" evidence="1">
    <location>
        <begin position="1"/>
        <end position="17"/>
    </location>
</feature>
<comment type="caution">
    <text evidence="2">The sequence shown here is derived from an EMBL/GenBank/DDBJ whole genome shotgun (WGS) entry which is preliminary data.</text>
</comment>
<sequence length="129" mass="14470">MGLAFLVAVAQSVALHACISSLRMDNHCRIYTTSVVANSPCTCLWQHWTILRMKMSLDSVPEKSVQANDSMTHKSRLYVTNEQLKIVYSDFVFVMSLWFVSLEMYFVDVQLGGPPDASCTCGHGNCVER</sequence>
<keyword evidence="1" id="KW-0732">Signal</keyword>
<evidence type="ECO:0000256" key="1">
    <source>
        <dbReference type="SAM" id="SignalP"/>
    </source>
</evidence>
<evidence type="ECO:0000313" key="3">
    <source>
        <dbReference type="Proteomes" id="UP000283530"/>
    </source>
</evidence>
<organism evidence="2 3">
    <name type="scientific">Cinnamomum micranthum f. kanehirae</name>
    <dbReference type="NCBI Taxonomy" id="337451"/>
    <lineage>
        <taxon>Eukaryota</taxon>
        <taxon>Viridiplantae</taxon>
        <taxon>Streptophyta</taxon>
        <taxon>Embryophyta</taxon>
        <taxon>Tracheophyta</taxon>
        <taxon>Spermatophyta</taxon>
        <taxon>Magnoliopsida</taxon>
        <taxon>Magnoliidae</taxon>
        <taxon>Laurales</taxon>
        <taxon>Lauraceae</taxon>
        <taxon>Cinnamomum</taxon>
    </lineage>
</organism>
<protein>
    <submittedName>
        <fullName evidence="2">Uncharacterized protein</fullName>
    </submittedName>
</protein>
<keyword evidence="3" id="KW-1185">Reference proteome</keyword>
<accession>A0A443NZA3</accession>
<evidence type="ECO:0000313" key="2">
    <source>
        <dbReference type="EMBL" id="RWR83812.1"/>
    </source>
</evidence>